<dbReference type="EMBL" id="JAFNEN010000643">
    <property type="protein sequence ID" value="KAG8179216.1"/>
    <property type="molecule type" value="Genomic_DNA"/>
</dbReference>
<dbReference type="Proteomes" id="UP000827092">
    <property type="component" value="Unassembled WGS sequence"/>
</dbReference>
<name>A0AAV6U6B5_9ARAC</name>
<keyword evidence="2" id="KW-1185">Reference proteome</keyword>
<reference evidence="1 2" key="1">
    <citation type="journal article" date="2022" name="Nat. Ecol. Evol.">
        <title>A masculinizing supergene underlies an exaggerated male reproductive morph in a spider.</title>
        <authorList>
            <person name="Hendrickx F."/>
            <person name="De Corte Z."/>
            <person name="Sonet G."/>
            <person name="Van Belleghem S.M."/>
            <person name="Kostlbacher S."/>
            <person name="Vangestel C."/>
        </authorList>
    </citation>
    <scope>NUCLEOTIDE SEQUENCE [LARGE SCALE GENOMIC DNA]</scope>
    <source>
        <strain evidence="1">W744_W776</strain>
    </source>
</reference>
<gene>
    <name evidence="1" type="ORF">JTE90_004044</name>
</gene>
<evidence type="ECO:0000313" key="2">
    <source>
        <dbReference type="Proteomes" id="UP000827092"/>
    </source>
</evidence>
<protein>
    <submittedName>
        <fullName evidence="1">Uncharacterized protein</fullName>
    </submittedName>
</protein>
<accession>A0AAV6U6B5</accession>
<comment type="caution">
    <text evidence="1">The sequence shown here is derived from an EMBL/GenBank/DDBJ whole genome shotgun (WGS) entry which is preliminary data.</text>
</comment>
<organism evidence="1 2">
    <name type="scientific">Oedothorax gibbosus</name>
    <dbReference type="NCBI Taxonomy" id="931172"/>
    <lineage>
        <taxon>Eukaryota</taxon>
        <taxon>Metazoa</taxon>
        <taxon>Ecdysozoa</taxon>
        <taxon>Arthropoda</taxon>
        <taxon>Chelicerata</taxon>
        <taxon>Arachnida</taxon>
        <taxon>Araneae</taxon>
        <taxon>Araneomorphae</taxon>
        <taxon>Entelegynae</taxon>
        <taxon>Araneoidea</taxon>
        <taxon>Linyphiidae</taxon>
        <taxon>Erigoninae</taxon>
        <taxon>Oedothorax</taxon>
    </lineage>
</organism>
<dbReference type="AlphaFoldDB" id="A0AAV6U6B5"/>
<evidence type="ECO:0000313" key="1">
    <source>
        <dbReference type="EMBL" id="KAG8179216.1"/>
    </source>
</evidence>
<sequence>MDEIREEFYVALPSNSSYNFYPDNTQSSYRTKLASALMLEDNFECGVKEIFIPRNYFNVGEHNNGYSLTYDKDVERPIDLKEYKIDFHYTNAQNTVEFWKKINNSISEAIDVNESVKFVFNEVSASLTLTIAKGFEVMITEKLAPKLLFMLHLPNEDIKITETSIYNFRPSNQLKRQTFTIVNKNPKNVIHKKIPIAPINAGIEARDVAELTAVITENIRLLNLEKFIQVSSDGNVIKLKMSPNVFIGFDRTESSYFINAFNINEKYTYFDEEEFALNEGSPIPVVGFIKIEIRQPFTTTVVKKVTDDLALNVGIYNSPQNLFESIKGVQLSHLPNSKVKMIVPPATEITFSKGLADMLGFVNTNYDTGTFVSKYPLELDGGITELYVYTDIISAYHVGDTFGKCLCVIPCMSERGEQIVRHYQNPLYFPVSQNFIESIFIQIKTSSGNDIIFNGGKVYILLSFRRRRL</sequence>
<proteinExistence type="predicted"/>